<feature type="signal peptide" evidence="1">
    <location>
        <begin position="1"/>
        <end position="37"/>
    </location>
</feature>
<dbReference type="Proteomes" id="UP000199749">
    <property type="component" value="Chromosome"/>
</dbReference>
<dbReference type="EMBL" id="CP022474">
    <property type="protein sequence ID" value="ASN60605.1"/>
    <property type="molecule type" value="Genomic_DNA"/>
</dbReference>
<evidence type="ECO:0000256" key="1">
    <source>
        <dbReference type="SAM" id="SignalP"/>
    </source>
</evidence>
<protein>
    <recommendedName>
        <fullName evidence="2">WxL domain-containing protein</fullName>
    </recommendedName>
</protein>
<dbReference type="AlphaFoldDB" id="A0AAC9UTD5"/>
<organism evidence="3 4">
    <name type="scientific">Latilactobacillus curvatus</name>
    <name type="common">Lactobacillus curvatus</name>
    <dbReference type="NCBI Taxonomy" id="28038"/>
    <lineage>
        <taxon>Bacteria</taxon>
        <taxon>Bacillati</taxon>
        <taxon>Bacillota</taxon>
        <taxon>Bacilli</taxon>
        <taxon>Lactobacillales</taxon>
        <taxon>Lactobacillaceae</taxon>
        <taxon>Latilactobacillus</taxon>
    </lineage>
</organism>
<evidence type="ECO:0000313" key="4">
    <source>
        <dbReference type="Proteomes" id="UP000199749"/>
    </source>
</evidence>
<name>A0AAC9UTD5_LATCU</name>
<dbReference type="Pfam" id="PF13731">
    <property type="entry name" value="WxL"/>
    <property type="match status" value="1"/>
</dbReference>
<accession>A0AAC9UTD5</accession>
<evidence type="ECO:0000259" key="2">
    <source>
        <dbReference type="Pfam" id="PF13731"/>
    </source>
</evidence>
<evidence type="ECO:0000313" key="3">
    <source>
        <dbReference type="EMBL" id="ASN60605.1"/>
    </source>
</evidence>
<keyword evidence="1" id="KW-0732">Signal</keyword>
<proteinExistence type="predicted"/>
<gene>
    <name evidence="3" type="ORF">CG419_08085</name>
</gene>
<feature type="domain" description="WxL" evidence="2">
    <location>
        <begin position="59"/>
        <end position="210"/>
    </location>
</feature>
<feature type="chain" id="PRO_5041898452" description="WxL domain-containing protein" evidence="1">
    <location>
        <begin position="38"/>
        <end position="217"/>
    </location>
</feature>
<dbReference type="InterPro" id="IPR027994">
    <property type="entry name" value="WxL_dom"/>
</dbReference>
<sequence length="217" mass="22510">MLYIRKESLPMTKNVSVIGLSLLLSSVLITVSPVAAADNEAEGSPMQGEVSMTVKSTSTTNPESGKLLLKSVPHFSLADEEISANQIYAGFTGNIANTGNLTITDNRAGKHDWKLGVKLEPLANSVNQGALEGVQLALAATSSLWSSSPIDASIPADSSTVQLATSDGSVHGNDSYVINNQVLSVAPNPSAELESAQTYTGVMTWHLSSTGPVAAAL</sequence>
<reference evidence="3 4" key="1">
    <citation type="submission" date="2017-07" db="EMBL/GenBank/DDBJ databases">
        <title>Lactobacillus curvatus MRS6 whole genome.</title>
        <authorList>
            <person name="Jans C."/>
            <person name="Lagler S."/>
            <person name="Lacroix C."/>
            <person name="Meile L."/>
            <person name="Stevens M.J.A."/>
        </authorList>
    </citation>
    <scope>NUCLEOTIDE SEQUENCE [LARGE SCALE GENOMIC DNA]</scope>
    <source>
        <strain evidence="3 4">MRS6</strain>
    </source>
</reference>